<protein>
    <submittedName>
        <fullName evidence="2">Uncharacterized protein</fullName>
    </submittedName>
</protein>
<reference evidence="2 3" key="1">
    <citation type="submission" date="2023-01" db="EMBL/GenBank/DDBJ databases">
        <authorList>
            <person name="Whitehead M."/>
        </authorList>
    </citation>
    <scope>NUCLEOTIDE SEQUENCE [LARGE SCALE GENOMIC DNA]</scope>
</reference>
<gene>
    <name evidence="2" type="ORF">MEUPH1_LOCUS17977</name>
</gene>
<dbReference type="AlphaFoldDB" id="A0AAV0X580"/>
<feature type="region of interest" description="Disordered" evidence="1">
    <location>
        <begin position="65"/>
        <end position="92"/>
    </location>
</feature>
<comment type="caution">
    <text evidence="2">The sequence shown here is derived from an EMBL/GenBank/DDBJ whole genome shotgun (WGS) entry which is preliminary data.</text>
</comment>
<evidence type="ECO:0000313" key="2">
    <source>
        <dbReference type="EMBL" id="CAI6362964.1"/>
    </source>
</evidence>
<dbReference type="EMBL" id="CARXXK010000003">
    <property type="protein sequence ID" value="CAI6362964.1"/>
    <property type="molecule type" value="Genomic_DNA"/>
</dbReference>
<accession>A0AAV0X580</accession>
<proteinExistence type="predicted"/>
<keyword evidence="3" id="KW-1185">Reference proteome</keyword>
<dbReference type="Proteomes" id="UP001160148">
    <property type="component" value="Unassembled WGS sequence"/>
</dbReference>
<evidence type="ECO:0000256" key="1">
    <source>
        <dbReference type="SAM" id="MobiDB-lite"/>
    </source>
</evidence>
<name>A0AAV0X580_9HEMI</name>
<organism evidence="2 3">
    <name type="scientific">Macrosiphum euphorbiae</name>
    <name type="common">potato aphid</name>
    <dbReference type="NCBI Taxonomy" id="13131"/>
    <lineage>
        <taxon>Eukaryota</taxon>
        <taxon>Metazoa</taxon>
        <taxon>Ecdysozoa</taxon>
        <taxon>Arthropoda</taxon>
        <taxon>Hexapoda</taxon>
        <taxon>Insecta</taxon>
        <taxon>Pterygota</taxon>
        <taxon>Neoptera</taxon>
        <taxon>Paraneoptera</taxon>
        <taxon>Hemiptera</taxon>
        <taxon>Sternorrhyncha</taxon>
        <taxon>Aphidomorpha</taxon>
        <taxon>Aphidoidea</taxon>
        <taxon>Aphididae</taxon>
        <taxon>Macrosiphini</taxon>
        <taxon>Macrosiphum</taxon>
    </lineage>
</organism>
<evidence type="ECO:0000313" key="3">
    <source>
        <dbReference type="Proteomes" id="UP001160148"/>
    </source>
</evidence>
<sequence>MNADVYRSHRGYRRFRPLITAGYRVRYHKPQAASRRITASRSLYFLEQQLLVSSKWRQTIRYGALGTGGKGDSKDVPNGNPTSGASPPEFSPTAILGSDRDLFFGGKLRKSPAVSDGLYFSWRSSSTGSIILGADFHPCDSGALAPGFVRTAMFVKGTNRL</sequence>